<evidence type="ECO:0000313" key="12">
    <source>
        <dbReference type="Proteomes" id="UP000677918"/>
    </source>
</evidence>
<dbReference type="Pfam" id="PF00270">
    <property type="entry name" value="DEAD"/>
    <property type="match status" value="1"/>
</dbReference>
<dbReference type="Proteomes" id="UP000677918">
    <property type="component" value="Unassembled WGS sequence"/>
</dbReference>
<evidence type="ECO:0000256" key="2">
    <source>
        <dbReference type="ARBA" id="ARBA00022801"/>
    </source>
</evidence>
<dbReference type="AlphaFoldDB" id="A0A8J4H2V2"/>
<keyword evidence="12" id="KW-1185">Reference proteome</keyword>
<keyword evidence="2" id="KW-0378">Hydrolase</keyword>
<dbReference type="PANTHER" id="PTHR47959:SF1">
    <property type="entry name" value="ATP-DEPENDENT RNA HELICASE DBPA"/>
    <property type="match status" value="1"/>
</dbReference>
<evidence type="ECO:0000256" key="3">
    <source>
        <dbReference type="ARBA" id="ARBA00022806"/>
    </source>
</evidence>
<evidence type="ECO:0000256" key="1">
    <source>
        <dbReference type="ARBA" id="ARBA00022741"/>
    </source>
</evidence>
<dbReference type="CDD" id="cd18787">
    <property type="entry name" value="SF2_C_DEAD"/>
    <property type="match status" value="1"/>
</dbReference>
<reference evidence="11" key="1">
    <citation type="submission" date="2021-04" db="EMBL/GenBank/DDBJ databases">
        <title>Draft genome sequence of Xylanibacillus composti strain K13.</title>
        <authorList>
            <person name="Uke A."/>
            <person name="Chhe C."/>
            <person name="Baramee S."/>
            <person name="Kosugi A."/>
        </authorList>
    </citation>
    <scope>NUCLEOTIDE SEQUENCE</scope>
    <source>
        <strain evidence="11">K13</strain>
    </source>
</reference>
<name>A0A8J4H2V2_9BACL</name>
<accession>A0A8J4H2V2</accession>
<comment type="similarity">
    <text evidence="5">Belongs to the DEAD box helicase family.</text>
</comment>
<keyword evidence="3 11" id="KW-0347">Helicase</keyword>
<dbReference type="GO" id="GO:0005524">
    <property type="term" value="F:ATP binding"/>
    <property type="evidence" value="ECO:0007669"/>
    <property type="project" value="UniProtKB-KW"/>
</dbReference>
<feature type="domain" description="Helicase C-terminal" evidence="9">
    <location>
        <begin position="232"/>
        <end position="376"/>
    </location>
</feature>
<dbReference type="Gene3D" id="3.40.50.300">
    <property type="entry name" value="P-loop containing nucleotide triphosphate hydrolases"/>
    <property type="match status" value="2"/>
</dbReference>
<protein>
    <submittedName>
        <fullName evidence="11">DEAD-box ATP-dependent RNA helicase CshE</fullName>
    </submittedName>
</protein>
<dbReference type="InterPro" id="IPR044742">
    <property type="entry name" value="DEAD/DEAH_RhlB"/>
</dbReference>
<dbReference type="GO" id="GO:0003724">
    <property type="term" value="F:RNA helicase activity"/>
    <property type="evidence" value="ECO:0007669"/>
    <property type="project" value="InterPro"/>
</dbReference>
<dbReference type="Pfam" id="PF00271">
    <property type="entry name" value="Helicase_C"/>
    <property type="match status" value="1"/>
</dbReference>
<dbReference type="PROSITE" id="PS51195">
    <property type="entry name" value="Q_MOTIF"/>
    <property type="match status" value="1"/>
</dbReference>
<organism evidence="11 12">
    <name type="scientific">Xylanibacillus composti</name>
    <dbReference type="NCBI Taxonomy" id="1572762"/>
    <lineage>
        <taxon>Bacteria</taxon>
        <taxon>Bacillati</taxon>
        <taxon>Bacillota</taxon>
        <taxon>Bacilli</taxon>
        <taxon>Bacillales</taxon>
        <taxon>Paenibacillaceae</taxon>
        <taxon>Xylanibacillus</taxon>
    </lineage>
</organism>
<feature type="region of interest" description="Disordered" evidence="7">
    <location>
        <begin position="360"/>
        <end position="486"/>
    </location>
</feature>
<feature type="short sequence motif" description="Q motif" evidence="6">
    <location>
        <begin position="4"/>
        <end position="32"/>
    </location>
</feature>
<comment type="caution">
    <text evidence="11">The sequence shown here is derived from an EMBL/GenBank/DDBJ whole genome shotgun (WGS) entry which is preliminary data.</text>
</comment>
<dbReference type="InterPro" id="IPR014001">
    <property type="entry name" value="Helicase_ATP-bd"/>
</dbReference>
<evidence type="ECO:0000256" key="4">
    <source>
        <dbReference type="ARBA" id="ARBA00022840"/>
    </source>
</evidence>
<keyword evidence="4" id="KW-0067">ATP-binding</keyword>
<dbReference type="RefSeq" id="WP_213412717.1">
    <property type="nucleotide sequence ID" value="NZ_BOVK01000037.1"/>
</dbReference>
<dbReference type="PROSITE" id="PS51192">
    <property type="entry name" value="HELICASE_ATP_BIND_1"/>
    <property type="match status" value="1"/>
</dbReference>
<evidence type="ECO:0000259" key="10">
    <source>
        <dbReference type="PROSITE" id="PS51195"/>
    </source>
</evidence>
<keyword evidence="1" id="KW-0547">Nucleotide-binding</keyword>
<dbReference type="CDD" id="cd00268">
    <property type="entry name" value="DEADc"/>
    <property type="match status" value="1"/>
</dbReference>
<dbReference type="SMART" id="SM00490">
    <property type="entry name" value="HELICc"/>
    <property type="match status" value="1"/>
</dbReference>
<dbReference type="InterPro" id="IPR001650">
    <property type="entry name" value="Helicase_C-like"/>
</dbReference>
<sequence length="486" mass="52695">MKLTDFQALGIRRELADVLQQNGIHTPTPVQKQVIPAALAGRDVLAQAQTGTGKTLAFILPIIEALSDLRSSTQALILAPTRELAIQITDEMKKLAPAAGATVLAVYGGQDVEKQVRQLRNAPAVIVATPGRLLDHLRRQTVHIRGIRTLVLDEADQMLHMGFLPEVQAIIEQTPDDRQTLLFSATLSDAVRRLAAAYTKDAADIRIQGKTVTLEGINQAAYETTDRGKLPTLLQLIEELNPYLAVVFCRTKIRAKKLASNLQEHGIQVDELHGDLTQAKREQVMKRFREAKLQVLVATDVAARGLDVEGVTHIFNYDIPGDAESYIHRIGRTGRAGQEGMAITLLTTRDHAAMQSIERAIGMTVKRSPGQGRSRTREAETGRQVHTGKGLSAERPGREARSVDRRGGGKQSAERRSNREADNGDRRGAGKPQRNADAHATKRPVKSGSGSRKQGGRAGAMPSRAAGQGKGSGASGGRRSRGKRSK</sequence>
<dbReference type="EMBL" id="BOVK01000037">
    <property type="protein sequence ID" value="GIQ69928.1"/>
    <property type="molecule type" value="Genomic_DNA"/>
</dbReference>
<evidence type="ECO:0000259" key="8">
    <source>
        <dbReference type="PROSITE" id="PS51192"/>
    </source>
</evidence>
<dbReference type="PANTHER" id="PTHR47959">
    <property type="entry name" value="ATP-DEPENDENT RNA HELICASE RHLE-RELATED"/>
    <property type="match status" value="1"/>
</dbReference>
<dbReference type="GO" id="GO:0003676">
    <property type="term" value="F:nucleic acid binding"/>
    <property type="evidence" value="ECO:0007669"/>
    <property type="project" value="InterPro"/>
</dbReference>
<evidence type="ECO:0000256" key="5">
    <source>
        <dbReference type="ARBA" id="ARBA00038437"/>
    </source>
</evidence>
<evidence type="ECO:0000259" key="9">
    <source>
        <dbReference type="PROSITE" id="PS51194"/>
    </source>
</evidence>
<dbReference type="InterPro" id="IPR014014">
    <property type="entry name" value="RNA_helicase_DEAD_Q_motif"/>
</dbReference>
<evidence type="ECO:0000256" key="6">
    <source>
        <dbReference type="PROSITE-ProRule" id="PRU00552"/>
    </source>
</evidence>
<evidence type="ECO:0000256" key="7">
    <source>
        <dbReference type="SAM" id="MobiDB-lite"/>
    </source>
</evidence>
<gene>
    <name evidence="11" type="primary">cshE</name>
    <name evidence="11" type="ORF">XYCOK13_27520</name>
</gene>
<dbReference type="SMART" id="SM00487">
    <property type="entry name" value="DEXDc"/>
    <property type="match status" value="1"/>
</dbReference>
<dbReference type="InterPro" id="IPR011545">
    <property type="entry name" value="DEAD/DEAH_box_helicase_dom"/>
</dbReference>
<dbReference type="SUPFAM" id="SSF52540">
    <property type="entry name" value="P-loop containing nucleoside triphosphate hydrolases"/>
    <property type="match status" value="1"/>
</dbReference>
<feature type="domain" description="DEAD-box RNA helicase Q" evidence="10">
    <location>
        <begin position="4"/>
        <end position="32"/>
    </location>
</feature>
<dbReference type="GO" id="GO:0016787">
    <property type="term" value="F:hydrolase activity"/>
    <property type="evidence" value="ECO:0007669"/>
    <property type="project" value="UniProtKB-KW"/>
</dbReference>
<dbReference type="InterPro" id="IPR027417">
    <property type="entry name" value="P-loop_NTPase"/>
</dbReference>
<dbReference type="PROSITE" id="PS51194">
    <property type="entry name" value="HELICASE_CTER"/>
    <property type="match status" value="1"/>
</dbReference>
<feature type="domain" description="Helicase ATP-binding" evidence="8">
    <location>
        <begin position="35"/>
        <end position="205"/>
    </location>
</feature>
<proteinExistence type="inferred from homology"/>
<dbReference type="GO" id="GO:0005829">
    <property type="term" value="C:cytosol"/>
    <property type="evidence" value="ECO:0007669"/>
    <property type="project" value="TreeGrafter"/>
</dbReference>
<feature type="compositionally biased region" description="Basic and acidic residues" evidence="7">
    <location>
        <begin position="395"/>
        <end position="440"/>
    </location>
</feature>
<dbReference type="InterPro" id="IPR050079">
    <property type="entry name" value="DEAD_box_RNA_helicase"/>
</dbReference>
<evidence type="ECO:0000313" key="11">
    <source>
        <dbReference type="EMBL" id="GIQ69928.1"/>
    </source>
</evidence>